<name>A0A0C3DWK0_9AGAM</name>
<evidence type="ECO:0000313" key="8">
    <source>
        <dbReference type="Proteomes" id="UP000053989"/>
    </source>
</evidence>
<dbReference type="InParanoid" id="A0A0C3DWK0"/>
<evidence type="ECO:0000256" key="2">
    <source>
        <dbReference type="ARBA" id="ARBA00006333"/>
    </source>
</evidence>
<protein>
    <recommendedName>
        <fullName evidence="6">Terpene synthase</fullName>
        <ecNumber evidence="6">4.2.3.-</ecNumber>
    </recommendedName>
</protein>
<dbReference type="InterPro" id="IPR034686">
    <property type="entry name" value="Terpene_cyclase-like_2"/>
</dbReference>
<dbReference type="PANTHER" id="PTHR35201">
    <property type="entry name" value="TERPENE SYNTHASE"/>
    <property type="match status" value="1"/>
</dbReference>
<dbReference type="GO" id="GO:0046872">
    <property type="term" value="F:metal ion binding"/>
    <property type="evidence" value="ECO:0007669"/>
    <property type="project" value="UniProtKB-KW"/>
</dbReference>
<dbReference type="AlphaFoldDB" id="A0A0C3DWK0"/>
<dbReference type="Proteomes" id="UP000053989">
    <property type="component" value="Unassembled WGS sequence"/>
</dbReference>
<keyword evidence="3 6" id="KW-0479">Metal-binding</keyword>
<dbReference type="SUPFAM" id="SSF48576">
    <property type="entry name" value="Terpenoid synthases"/>
    <property type="match status" value="1"/>
</dbReference>
<evidence type="ECO:0000256" key="1">
    <source>
        <dbReference type="ARBA" id="ARBA00001946"/>
    </source>
</evidence>
<evidence type="ECO:0000256" key="4">
    <source>
        <dbReference type="ARBA" id="ARBA00022842"/>
    </source>
</evidence>
<keyword evidence="4 6" id="KW-0460">Magnesium</keyword>
<evidence type="ECO:0000256" key="6">
    <source>
        <dbReference type="RuleBase" id="RU366034"/>
    </source>
</evidence>
<dbReference type="OrthoDB" id="2861623at2759"/>
<reference evidence="8" key="2">
    <citation type="submission" date="2015-01" db="EMBL/GenBank/DDBJ databases">
        <title>Evolutionary Origins and Diversification of the Mycorrhizal Mutualists.</title>
        <authorList>
            <consortium name="DOE Joint Genome Institute"/>
            <consortium name="Mycorrhizal Genomics Consortium"/>
            <person name="Kohler A."/>
            <person name="Kuo A."/>
            <person name="Nagy L.G."/>
            <person name="Floudas D."/>
            <person name="Copeland A."/>
            <person name="Barry K.W."/>
            <person name="Cichocki N."/>
            <person name="Veneault-Fourrey C."/>
            <person name="LaButti K."/>
            <person name="Lindquist E.A."/>
            <person name="Lipzen A."/>
            <person name="Lundell T."/>
            <person name="Morin E."/>
            <person name="Murat C."/>
            <person name="Riley R."/>
            <person name="Ohm R."/>
            <person name="Sun H."/>
            <person name="Tunlid A."/>
            <person name="Henrissat B."/>
            <person name="Grigoriev I.V."/>
            <person name="Hibbett D.S."/>
            <person name="Martin F."/>
        </authorList>
    </citation>
    <scope>NUCLEOTIDE SEQUENCE [LARGE SCALE GENOMIC DNA]</scope>
    <source>
        <strain evidence="8">Foug A</strain>
    </source>
</reference>
<keyword evidence="8" id="KW-1185">Reference proteome</keyword>
<dbReference type="Gene3D" id="1.10.600.10">
    <property type="entry name" value="Farnesyl Diphosphate Synthase"/>
    <property type="match status" value="1"/>
</dbReference>
<evidence type="ECO:0000313" key="7">
    <source>
        <dbReference type="EMBL" id="KIM60286.1"/>
    </source>
</evidence>
<keyword evidence="5 6" id="KW-0456">Lyase</keyword>
<evidence type="ECO:0000256" key="5">
    <source>
        <dbReference type="ARBA" id="ARBA00023239"/>
    </source>
</evidence>
<dbReference type="InterPro" id="IPR008949">
    <property type="entry name" value="Isoprenoid_synthase_dom_sf"/>
</dbReference>
<comment type="cofactor">
    <cofactor evidence="1 6">
        <name>Mg(2+)</name>
        <dbReference type="ChEBI" id="CHEBI:18420"/>
    </cofactor>
</comment>
<comment type="similarity">
    <text evidence="2 6">Belongs to the terpene synthase family.</text>
</comment>
<sequence length="337" mass="37873">MSGATAVAAKHGEEDLSQDTVCIQLPDILLICSPFELRTNKHCRAVSQASEKWLADSGGALASVNWRPLKVGLLAAACYPTADVPQLKLITDILNLLMYQIDQAHWERAPIPDPWATEVASSDSERDMFSLLSDRLSRVAYRHPWWYMRFNKSQLTFCKARCEAPTSAVDDIESYTAFRRKESGFFLAICMIEYARDLNLPESILGSESFQKLQNHACDIALLSEDIVSCTKGTPIERPNIITVLRRTETLPLEGALALAGTLTKERVDAFMDTERIILESLVTASQPTNMDVRSYIQGLRDWVAGFVNWLYETNRYLGEKGCEVRAFGWVFIPLNP</sequence>
<dbReference type="EC" id="4.2.3.-" evidence="6"/>
<reference evidence="7 8" key="1">
    <citation type="submission" date="2014-04" db="EMBL/GenBank/DDBJ databases">
        <authorList>
            <consortium name="DOE Joint Genome Institute"/>
            <person name="Kuo A."/>
            <person name="Kohler A."/>
            <person name="Nagy L.G."/>
            <person name="Floudas D."/>
            <person name="Copeland A."/>
            <person name="Barry K.W."/>
            <person name="Cichocki N."/>
            <person name="Veneault-Fourrey C."/>
            <person name="LaButti K."/>
            <person name="Lindquist E.A."/>
            <person name="Lipzen A."/>
            <person name="Lundell T."/>
            <person name="Morin E."/>
            <person name="Murat C."/>
            <person name="Sun H."/>
            <person name="Tunlid A."/>
            <person name="Henrissat B."/>
            <person name="Grigoriev I.V."/>
            <person name="Hibbett D.S."/>
            <person name="Martin F."/>
            <person name="Nordberg H.P."/>
            <person name="Cantor M.N."/>
            <person name="Hua S.X."/>
        </authorList>
    </citation>
    <scope>NUCLEOTIDE SEQUENCE [LARGE SCALE GENOMIC DNA]</scope>
    <source>
        <strain evidence="7 8">Foug A</strain>
    </source>
</reference>
<dbReference type="PANTHER" id="PTHR35201:SF4">
    <property type="entry name" value="BETA-PINACENE SYNTHASE-RELATED"/>
    <property type="match status" value="1"/>
</dbReference>
<dbReference type="Pfam" id="PF19086">
    <property type="entry name" value="Terpene_syn_C_2"/>
    <property type="match status" value="1"/>
</dbReference>
<dbReference type="GO" id="GO:0010333">
    <property type="term" value="F:terpene synthase activity"/>
    <property type="evidence" value="ECO:0007669"/>
    <property type="project" value="InterPro"/>
</dbReference>
<evidence type="ECO:0000256" key="3">
    <source>
        <dbReference type="ARBA" id="ARBA00022723"/>
    </source>
</evidence>
<dbReference type="EMBL" id="KN822064">
    <property type="protein sequence ID" value="KIM60286.1"/>
    <property type="molecule type" value="Genomic_DNA"/>
</dbReference>
<proteinExistence type="inferred from homology"/>
<organism evidence="7 8">
    <name type="scientific">Scleroderma citrinum Foug A</name>
    <dbReference type="NCBI Taxonomy" id="1036808"/>
    <lineage>
        <taxon>Eukaryota</taxon>
        <taxon>Fungi</taxon>
        <taxon>Dikarya</taxon>
        <taxon>Basidiomycota</taxon>
        <taxon>Agaricomycotina</taxon>
        <taxon>Agaricomycetes</taxon>
        <taxon>Agaricomycetidae</taxon>
        <taxon>Boletales</taxon>
        <taxon>Sclerodermatineae</taxon>
        <taxon>Sclerodermataceae</taxon>
        <taxon>Scleroderma</taxon>
    </lineage>
</organism>
<dbReference type="GO" id="GO:0008299">
    <property type="term" value="P:isoprenoid biosynthetic process"/>
    <property type="evidence" value="ECO:0007669"/>
    <property type="project" value="UniProtKB-ARBA"/>
</dbReference>
<accession>A0A0C3DWK0</accession>
<dbReference type="HOGENOM" id="CLU_042538_2_2_1"/>
<gene>
    <name evidence="7" type="ORF">SCLCIDRAFT_1217071</name>
</gene>